<comment type="caution">
    <text evidence="3">The sequence shown here is derived from an EMBL/GenBank/DDBJ whole genome shotgun (WGS) entry which is preliminary data.</text>
</comment>
<dbReference type="EMBL" id="JBCGDC010000037">
    <property type="protein sequence ID" value="MFB6394474.1"/>
    <property type="molecule type" value="Genomic_DNA"/>
</dbReference>
<name>A0ABV5CRW2_9ACTN</name>
<dbReference type="Proteomes" id="UP001582793">
    <property type="component" value="Unassembled WGS sequence"/>
</dbReference>
<reference evidence="3 4" key="1">
    <citation type="submission" date="2024-04" db="EMBL/GenBank/DDBJ databases">
        <title>Polymorphospora sp. isolated from Baiyangdian Lake in Xiong'an New Area.</title>
        <authorList>
            <person name="Zhang X."/>
            <person name="Liu J."/>
        </authorList>
    </citation>
    <scope>NUCLEOTIDE SEQUENCE [LARGE SCALE GENOMIC DNA]</scope>
    <source>
        <strain evidence="3 4">2-325</strain>
    </source>
</reference>
<evidence type="ECO:0000313" key="4">
    <source>
        <dbReference type="Proteomes" id="UP001582793"/>
    </source>
</evidence>
<keyword evidence="2" id="KW-1133">Transmembrane helix</keyword>
<keyword evidence="2" id="KW-0472">Membrane</keyword>
<dbReference type="InterPro" id="IPR046657">
    <property type="entry name" value="DUF6766"/>
</dbReference>
<gene>
    <name evidence="3" type="ORF">AAFH96_15345</name>
</gene>
<dbReference type="Pfam" id="PF20554">
    <property type="entry name" value="DUF6766"/>
    <property type="match status" value="1"/>
</dbReference>
<evidence type="ECO:0000256" key="2">
    <source>
        <dbReference type="SAM" id="Phobius"/>
    </source>
</evidence>
<keyword evidence="4" id="KW-1185">Reference proteome</keyword>
<proteinExistence type="predicted"/>
<organism evidence="3 4">
    <name type="scientific">Polymorphospora lycopeni</name>
    <dbReference type="NCBI Taxonomy" id="3140240"/>
    <lineage>
        <taxon>Bacteria</taxon>
        <taxon>Bacillati</taxon>
        <taxon>Actinomycetota</taxon>
        <taxon>Actinomycetes</taxon>
        <taxon>Micromonosporales</taxon>
        <taxon>Micromonosporaceae</taxon>
        <taxon>Polymorphospora</taxon>
    </lineage>
</organism>
<sequence length="144" mass="16171">MTRSVPAKEPVLPGGPRSGGHRRGPVDGGPPFRKPRWSKAYAFGLVTGAMFLFAWAGQFVFQLMAETSQAEQHGQSFSWGDFLAQFLASTFENWQSEFLQLVWQAAGLAIFYYWGSSQSRESDERIEAKLDALLRDRNIDPARP</sequence>
<accession>A0ABV5CRW2</accession>
<evidence type="ECO:0000256" key="1">
    <source>
        <dbReference type="SAM" id="MobiDB-lite"/>
    </source>
</evidence>
<evidence type="ECO:0000313" key="3">
    <source>
        <dbReference type="EMBL" id="MFB6394474.1"/>
    </source>
</evidence>
<protein>
    <submittedName>
        <fullName evidence="3">DUF6766 family protein</fullName>
    </submittedName>
</protein>
<feature type="transmembrane region" description="Helical" evidence="2">
    <location>
        <begin position="40"/>
        <end position="61"/>
    </location>
</feature>
<keyword evidence="2" id="KW-0812">Transmembrane</keyword>
<dbReference type="RefSeq" id="WP_375734622.1">
    <property type="nucleotide sequence ID" value="NZ_JBCGDC010000037.1"/>
</dbReference>
<feature type="region of interest" description="Disordered" evidence="1">
    <location>
        <begin position="1"/>
        <end position="31"/>
    </location>
</feature>